<dbReference type="EMBL" id="JBBLZC010000034">
    <property type="protein sequence ID" value="MEK0085776.1"/>
    <property type="molecule type" value="Genomic_DNA"/>
</dbReference>
<keyword evidence="2" id="KW-0964">Secreted</keyword>
<dbReference type="SUPFAM" id="SSF51120">
    <property type="entry name" value="beta-Roll"/>
    <property type="match status" value="1"/>
</dbReference>
<dbReference type="PANTHER" id="PTHR38340">
    <property type="entry name" value="S-LAYER PROTEIN"/>
    <property type="match status" value="1"/>
</dbReference>
<dbReference type="Proteomes" id="UP001375743">
    <property type="component" value="Unassembled WGS sequence"/>
</dbReference>
<sequence>MTTISGTADDEFLRGTAAADRIFGRGGDDQLVGRGGPDLLVGGPGHDRLDGGPGADRMVGGIEDVGFIGGPGTDTLRLEGTAAADRLLVSTGIAFDDPGTFVFRDDGSFGGASLSEVEQLVIDGRGGADRLVVEAVFGTRSIPVLGGQVEVIGPDRLTFDGGDGNDTLDGTAANGPLTARGGTGDDRLSGGLGDDVLTGGGGDDTISGGDGADRLCGNAGSDILVGGPGDDILTGGPGADSFVIGPDADRDTITDFTRGDDRIDLAGFCRIQNFGRLAPFIGTSGGDTVVDVSAAAGEPAGTQIVTVAHVTGLHAGDFLL</sequence>
<dbReference type="RefSeq" id="WP_418161626.1">
    <property type="nucleotide sequence ID" value="NZ_JBBLZC010000034.1"/>
</dbReference>
<accession>A0ABU8XX37</accession>
<dbReference type="Gene3D" id="2.150.10.10">
    <property type="entry name" value="Serralysin-like metalloprotease, C-terminal"/>
    <property type="match status" value="3"/>
</dbReference>
<evidence type="ECO:0000256" key="1">
    <source>
        <dbReference type="ARBA" id="ARBA00004613"/>
    </source>
</evidence>
<reference evidence="4 5" key="1">
    <citation type="submission" date="2024-01" db="EMBL/GenBank/DDBJ databases">
        <title>Multi-omics insights into the function and evolution of sodium benzoate biodegradation pathways in Benzoatithermus flavus gen. nov., sp. nov. from hot spring.</title>
        <authorList>
            <person name="Hu C.-J."/>
            <person name="Li W.-J."/>
        </authorList>
    </citation>
    <scope>NUCLEOTIDE SEQUENCE [LARGE SCALE GENOMIC DNA]</scope>
    <source>
        <strain evidence="4 5">SYSU G07066</strain>
    </source>
</reference>
<dbReference type="InterPro" id="IPR018511">
    <property type="entry name" value="Hemolysin-typ_Ca-bd_CS"/>
</dbReference>
<evidence type="ECO:0000256" key="2">
    <source>
        <dbReference type="ARBA" id="ARBA00022525"/>
    </source>
</evidence>
<dbReference type="InterPro" id="IPR011049">
    <property type="entry name" value="Serralysin-like_metalloprot_C"/>
</dbReference>
<feature type="region of interest" description="Disordered" evidence="3">
    <location>
        <begin position="163"/>
        <end position="191"/>
    </location>
</feature>
<dbReference type="PROSITE" id="PS00330">
    <property type="entry name" value="HEMOLYSIN_CALCIUM"/>
    <property type="match status" value="5"/>
</dbReference>
<comment type="caution">
    <text evidence="4">The sequence shown here is derived from an EMBL/GenBank/DDBJ whole genome shotgun (WGS) entry which is preliminary data.</text>
</comment>
<proteinExistence type="predicted"/>
<name>A0ABU8XX37_9PROT</name>
<keyword evidence="5" id="KW-1185">Reference proteome</keyword>
<dbReference type="InterPro" id="IPR050557">
    <property type="entry name" value="RTX_toxin/Mannuronan_C5-epim"/>
</dbReference>
<comment type="subcellular location">
    <subcellularLocation>
        <location evidence="1">Secreted</location>
    </subcellularLocation>
</comment>
<evidence type="ECO:0000313" key="5">
    <source>
        <dbReference type="Proteomes" id="UP001375743"/>
    </source>
</evidence>
<dbReference type="PANTHER" id="PTHR38340:SF1">
    <property type="entry name" value="S-LAYER PROTEIN"/>
    <property type="match status" value="1"/>
</dbReference>
<dbReference type="InterPro" id="IPR001343">
    <property type="entry name" value="Hemolysn_Ca-bd"/>
</dbReference>
<gene>
    <name evidence="4" type="ORF">U1T56_21695</name>
</gene>
<evidence type="ECO:0000256" key="3">
    <source>
        <dbReference type="SAM" id="MobiDB-lite"/>
    </source>
</evidence>
<evidence type="ECO:0000313" key="4">
    <source>
        <dbReference type="EMBL" id="MEK0085776.1"/>
    </source>
</evidence>
<protein>
    <submittedName>
        <fullName evidence="4">Calcium-binding protein</fullName>
    </submittedName>
</protein>
<organism evidence="4 5">
    <name type="scientific">Benzoatithermus flavus</name>
    <dbReference type="NCBI Taxonomy" id="3108223"/>
    <lineage>
        <taxon>Bacteria</taxon>
        <taxon>Pseudomonadati</taxon>
        <taxon>Pseudomonadota</taxon>
        <taxon>Alphaproteobacteria</taxon>
        <taxon>Geminicoccales</taxon>
        <taxon>Geminicoccaceae</taxon>
        <taxon>Benzoatithermus</taxon>
    </lineage>
</organism>
<dbReference type="PRINTS" id="PR00313">
    <property type="entry name" value="CABNDNGRPT"/>
</dbReference>
<dbReference type="Pfam" id="PF00353">
    <property type="entry name" value="HemolysinCabind"/>
    <property type="match status" value="4"/>
</dbReference>